<protein>
    <recommendedName>
        <fullName evidence="1">Hemerythrin-like domain-containing protein</fullName>
    </recommendedName>
</protein>
<dbReference type="Proteomes" id="UP001383192">
    <property type="component" value="Unassembled WGS sequence"/>
</dbReference>
<dbReference type="Pfam" id="PF01814">
    <property type="entry name" value="Hemerythrin"/>
    <property type="match status" value="1"/>
</dbReference>
<dbReference type="Gene3D" id="1.20.120.520">
    <property type="entry name" value="nmb1532 protein domain like"/>
    <property type="match status" value="1"/>
</dbReference>
<dbReference type="PANTHER" id="PTHR35585:SF1">
    <property type="entry name" value="HHE DOMAIN PROTEIN (AFU_ORTHOLOGUE AFUA_4G00730)"/>
    <property type="match status" value="1"/>
</dbReference>
<keyword evidence="3" id="KW-1185">Reference proteome</keyword>
<sequence>MSSKHQTLTEAVKEDHQEMYEYHDEYKKAAGDPDTQARWARQLTWEIARHAVGEEIVIYPLMEKYMGAEGKRLADGDREEHQFVKEKLYNLESLTAGTAEYDKTITQVMEHLHKHNDSEEINDLPQLEPLLGVDGSREAATSFTRTKKFAPTRTHPSAPNHPPAETLVSFLELPIDRLKDLFAKFPTEEMKAGKE</sequence>
<dbReference type="AlphaFoldDB" id="A0AAW0DZ44"/>
<organism evidence="2 3">
    <name type="scientific">Paramarasmius palmivorus</name>
    <dbReference type="NCBI Taxonomy" id="297713"/>
    <lineage>
        <taxon>Eukaryota</taxon>
        <taxon>Fungi</taxon>
        <taxon>Dikarya</taxon>
        <taxon>Basidiomycota</taxon>
        <taxon>Agaricomycotina</taxon>
        <taxon>Agaricomycetes</taxon>
        <taxon>Agaricomycetidae</taxon>
        <taxon>Agaricales</taxon>
        <taxon>Marasmiineae</taxon>
        <taxon>Marasmiaceae</taxon>
        <taxon>Paramarasmius</taxon>
    </lineage>
</organism>
<name>A0AAW0DZ44_9AGAR</name>
<evidence type="ECO:0000259" key="1">
    <source>
        <dbReference type="Pfam" id="PF01814"/>
    </source>
</evidence>
<dbReference type="InterPro" id="IPR012312">
    <property type="entry name" value="Hemerythrin-like"/>
</dbReference>
<comment type="caution">
    <text evidence="2">The sequence shown here is derived from an EMBL/GenBank/DDBJ whole genome shotgun (WGS) entry which is preliminary data.</text>
</comment>
<accession>A0AAW0DZ44</accession>
<evidence type="ECO:0000313" key="3">
    <source>
        <dbReference type="Proteomes" id="UP001383192"/>
    </source>
</evidence>
<gene>
    <name evidence="2" type="ORF">VNI00_002680</name>
</gene>
<dbReference type="PANTHER" id="PTHR35585">
    <property type="entry name" value="HHE DOMAIN PROTEIN (AFU_ORTHOLOGUE AFUA_4G00730)"/>
    <property type="match status" value="1"/>
</dbReference>
<reference evidence="2 3" key="1">
    <citation type="submission" date="2024-01" db="EMBL/GenBank/DDBJ databases">
        <title>A draft genome for a cacao thread blight-causing isolate of Paramarasmius palmivorus.</title>
        <authorList>
            <person name="Baruah I.K."/>
            <person name="Bukari Y."/>
            <person name="Amoako-Attah I."/>
            <person name="Meinhardt L.W."/>
            <person name="Bailey B.A."/>
            <person name="Cohen S.P."/>
        </authorList>
    </citation>
    <scope>NUCLEOTIDE SEQUENCE [LARGE SCALE GENOMIC DNA]</scope>
    <source>
        <strain evidence="2 3">GH-12</strain>
    </source>
</reference>
<proteinExistence type="predicted"/>
<evidence type="ECO:0000313" key="2">
    <source>
        <dbReference type="EMBL" id="KAK7056962.1"/>
    </source>
</evidence>
<feature type="domain" description="Hemerythrin-like" evidence="1">
    <location>
        <begin position="8"/>
        <end position="125"/>
    </location>
</feature>
<dbReference type="EMBL" id="JAYKXP010000006">
    <property type="protein sequence ID" value="KAK7056962.1"/>
    <property type="molecule type" value="Genomic_DNA"/>
</dbReference>